<accession>A0ABU3GTJ9</accession>
<keyword evidence="2" id="KW-1185">Reference proteome</keyword>
<evidence type="ECO:0000313" key="1">
    <source>
        <dbReference type="EMBL" id="MDT3403111.1"/>
    </source>
</evidence>
<name>A0ABU3GTJ9_9SPHI</name>
<dbReference type="EMBL" id="JAVLVU010000001">
    <property type="protein sequence ID" value="MDT3403111.1"/>
    <property type="molecule type" value="Genomic_DNA"/>
</dbReference>
<dbReference type="Proteomes" id="UP001258315">
    <property type="component" value="Unassembled WGS sequence"/>
</dbReference>
<dbReference type="RefSeq" id="WP_311949881.1">
    <property type="nucleotide sequence ID" value="NZ_JAVLVU010000001.1"/>
</dbReference>
<organism evidence="1 2">
    <name type="scientific">Mucilaginibacter terrae</name>
    <dbReference type="NCBI Taxonomy" id="1955052"/>
    <lineage>
        <taxon>Bacteria</taxon>
        <taxon>Pseudomonadati</taxon>
        <taxon>Bacteroidota</taxon>
        <taxon>Sphingobacteriia</taxon>
        <taxon>Sphingobacteriales</taxon>
        <taxon>Sphingobacteriaceae</taxon>
        <taxon>Mucilaginibacter</taxon>
    </lineage>
</organism>
<sequence>MKTLQHNHTDIISRINNLTAQSKPRRGKLSLSQMLTHCIAILQVTAAHQFSPESFADQILKAISKSASPQHNAIHEEKERLISSVKQNADNTDAGIYQNLDEHLQRFSV</sequence>
<protein>
    <submittedName>
        <fullName evidence="1">Hemerythrin</fullName>
    </submittedName>
</protein>
<evidence type="ECO:0000313" key="2">
    <source>
        <dbReference type="Proteomes" id="UP001258315"/>
    </source>
</evidence>
<reference evidence="2" key="1">
    <citation type="submission" date="2023-07" db="EMBL/GenBank/DDBJ databases">
        <title>Functional and genomic diversity of the sorghum phyllosphere microbiome.</title>
        <authorList>
            <person name="Shade A."/>
        </authorList>
    </citation>
    <scope>NUCLEOTIDE SEQUENCE [LARGE SCALE GENOMIC DNA]</scope>
    <source>
        <strain evidence="2">SORGH_AS_0422</strain>
    </source>
</reference>
<proteinExistence type="predicted"/>
<comment type="caution">
    <text evidence="1">The sequence shown here is derived from an EMBL/GenBank/DDBJ whole genome shotgun (WGS) entry which is preliminary data.</text>
</comment>
<gene>
    <name evidence="1" type="ORF">QE417_002183</name>
</gene>